<dbReference type="GO" id="GO:0016616">
    <property type="term" value="F:oxidoreductase activity, acting on the CH-OH group of donors, NAD or NADP as acceptor"/>
    <property type="evidence" value="ECO:0007669"/>
    <property type="project" value="TreeGrafter"/>
</dbReference>
<feature type="domain" description="NAD-dependent epimerase/dehydratase" evidence="3">
    <location>
        <begin position="11"/>
        <end position="230"/>
    </location>
</feature>
<dbReference type="EMBL" id="VNKQ01000007">
    <property type="protein sequence ID" value="KAG0650010.1"/>
    <property type="molecule type" value="Genomic_DNA"/>
</dbReference>
<reference evidence="4" key="1">
    <citation type="submission" date="2019-07" db="EMBL/GenBank/DDBJ databases">
        <title>Hyphodiscus hymeniophilus genome sequencing and assembly.</title>
        <authorList>
            <person name="Kramer G."/>
            <person name="Nodwell J."/>
        </authorList>
    </citation>
    <scope>NUCLEOTIDE SEQUENCE</scope>
    <source>
        <strain evidence="4">ATCC 34498</strain>
    </source>
</reference>
<accession>A0A9P7AYI3</accession>
<gene>
    <name evidence="4" type="ORF">D0Z07_3732</name>
</gene>
<protein>
    <submittedName>
        <fullName evidence="4">NAD-dependent epimerase deHydratase terH</fullName>
    </submittedName>
</protein>
<dbReference type="AlphaFoldDB" id="A0A9P7AYI3"/>
<keyword evidence="1" id="KW-0560">Oxidoreductase</keyword>
<dbReference type="InterPro" id="IPR036291">
    <property type="entry name" value="NAD(P)-bd_dom_sf"/>
</dbReference>
<comment type="caution">
    <text evidence="4">The sequence shown here is derived from an EMBL/GenBank/DDBJ whole genome shotgun (WGS) entry which is preliminary data.</text>
</comment>
<evidence type="ECO:0000259" key="3">
    <source>
        <dbReference type="Pfam" id="PF01370"/>
    </source>
</evidence>
<dbReference type="Proteomes" id="UP000785200">
    <property type="component" value="Unassembled WGS sequence"/>
</dbReference>
<keyword evidence="5" id="KW-1185">Reference proteome</keyword>
<dbReference type="PANTHER" id="PTHR10366">
    <property type="entry name" value="NAD DEPENDENT EPIMERASE/DEHYDRATASE"/>
    <property type="match status" value="1"/>
</dbReference>
<name>A0A9P7AYI3_9HELO</name>
<evidence type="ECO:0000313" key="5">
    <source>
        <dbReference type="Proteomes" id="UP000785200"/>
    </source>
</evidence>
<organism evidence="4 5">
    <name type="scientific">Hyphodiscus hymeniophilus</name>
    <dbReference type="NCBI Taxonomy" id="353542"/>
    <lineage>
        <taxon>Eukaryota</taxon>
        <taxon>Fungi</taxon>
        <taxon>Dikarya</taxon>
        <taxon>Ascomycota</taxon>
        <taxon>Pezizomycotina</taxon>
        <taxon>Leotiomycetes</taxon>
        <taxon>Helotiales</taxon>
        <taxon>Hyphodiscaceae</taxon>
        <taxon>Hyphodiscus</taxon>
    </lineage>
</organism>
<dbReference type="Gene3D" id="3.40.50.720">
    <property type="entry name" value="NAD(P)-binding Rossmann-like Domain"/>
    <property type="match status" value="1"/>
</dbReference>
<evidence type="ECO:0000256" key="2">
    <source>
        <dbReference type="ARBA" id="ARBA00023445"/>
    </source>
</evidence>
<dbReference type="Pfam" id="PF01370">
    <property type="entry name" value="Epimerase"/>
    <property type="match status" value="1"/>
</dbReference>
<comment type="similarity">
    <text evidence="2">Belongs to the NAD(P)-dependent epimerase/dehydratase family. Dihydroflavonol-4-reductase subfamily.</text>
</comment>
<dbReference type="FunFam" id="3.40.50.720:FF:000426">
    <property type="entry name" value="Aldehyde reductase 2"/>
    <property type="match status" value="1"/>
</dbReference>
<proteinExistence type="inferred from homology"/>
<dbReference type="PANTHER" id="PTHR10366:SF562">
    <property type="entry name" value="ALDEHYDE REDUCTASE II (AFU_ORTHOLOGUE AFUA_1G11360)"/>
    <property type="match status" value="1"/>
</dbReference>
<dbReference type="OrthoDB" id="2735536at2759"/>
<evidence type="ECO:0000313" key="4">
    <source>
        <dbReference type="EMBL" id="KAG0650010.1"/>
    </source>
</evidence>
<dbReference type="InterPro" id="IPR001509">
    <property type="entry name" value="Epimerase_deHydtase"/>
</dbReference>
<dbReference type="InterPro" id="IPR050425">
    <property type="entry name" value="NAD(P)_dehydrat-like"/>
</dbReference>
<dbReference type="SUPFAM" id="SSF51735">
    <property type="entry name" value="NAD(P)-binding Rossmann-fold domains"/>
    <property type="match status" value="1"/>
</dbReference>
<sequence length="337" mass="37260">MSPAIPKDSIVLVTGVNGYIASHVADQLLQAGYRVRGTTRNLTKVKSLSALWEQKFGKGRFEAVIVEDMSPPGAFDEAMKEVSGVAHLASNTTFDHDPNKVIPGTISGIKGILESAAKQTSVKRFVYTSSSTAASAPIPNKEFTIDTNTWNEATVKAAWAPPPYEEDRKWAVYGASKTEGEKAVWEFVKEQKPGFVVNTILPNANFGEILVEDQVLSTTAGWIKSLYAGKIDDVRGIPPQWFVDTQDDARLHVACLVDPDVQNERIFAFAEPYNFNDCLRIMRKLRPNQTIADDFEDDSVRDKSKVANERAAELLQKNYGKGFTSLTESIKLNIQDL</sequence>
<evidence type="ECO:0000256" key="1">
    <source>
        <dbReference type="ARBA" id="ARBA00023002"/>
    </source>
</evidence>